<gene>
    <name evidence="8" type="ORF">ACFSR0_11525</name>
</gene>
<evidence type="ECO:0000256" key="2">
    <source>
        <dbReference type="ARBA" id="ARBA00008034"/>
    </source>
</evidence>
<keyword evidence="5 7" id="KW-0472">Membrane</keyword>
<reference evidence="9" key="1">
    <citation type="journal article" date="2019" name="Int. J. Syst. Evol. Microbiol.">
        <title>The Global Catalogue of Microorganisms (GCM) 10K type strain sequencing project: providing services to taxonomists for standard genome sequencing and annotation.</title>
        <authorList>
            <consortium name="The Broad Institute Genomics Platform"/>
            <consortium name="The Broad Institute Genome Sequencing Center for Infectious Disease"/>
            <person name="Wu L."/>
            <person name="Ma J."/>
        </authorList>
    </citation>
    <scope>NUCLEOTIDE SEQUENCE [LARGE SCALE GENOMIC DNA]</scope>
    <source>
        <strain evidence="9">TISTR 932</strain>
    </source>
</reference>
<dbReference type="InterPro" id="IPR037294">
    <property type="entry name" value="ABC_BtuC-like"/>
</dbReference>
<dbReference type="SUPFAM" id="SSF81345">
    <property type="entry name" value="ABC transporter involved in vitamin B12 uptake, BtuC"/>
    <property type="match status" value="1"/>
</dbReference>
<evidence type="ECO:0000313" key="8">
    <source>
        <dbReference type="EMBL" id="MFD2730004.1"/>
    </source>
</evidence>
<comment type="subcellular location">
    <subcellularLocation>
        <location evidence="6">Cell membrane</location>
        <topology evidence="6">Multi-pass membrane protein</topology>
    </subcellularLocation>
    <subcellularLocation>
        <location evidence="1">Membrane</location>
        <topology evidence="1">Multi-pass membrane protein</topology>
    </subcellularLocation>
</comment>
<sequence>MALFSLEFMRRAFLAALFIAGIAPMLGVFLVLRRQSLMADTLSHVSLAGVALGFVLNINPNLTTMFIVVLAAIILEYLRTVYRTYSEISIAILMAGGLALALVLMNLNGGNSAISVQSYLFGSIVTITTEQLYFLGGLFVVILLLFFFFRRPMYVLTFDEDTAEVDGLPVRWMSMCFNILTGIAIAVMIPIAGALLISAIMVLPAAISMRLGKSFTAVIGISVIVGLIGMTSGLLGSFYLSTPPGAMITLVFIAIFLVVQLTRTFAIQWQRRKRQQKTLKDVE</sequence>
<feature type="transmembrane region" description="Helical" evidence="7">
    <location>
        <begin position="215"/>
        <end position="240"/>
    </location>
</feature>
<evidence type="ECO:0000256" key="7">
    <source>
        <dbReference type="SAM" id="Phobius"/>
    </source>
</evidence>
<name>A0ABW5TMJ1_9ENTE</name>
<evidence type="ECO:0000256" key="6">
    <source>
        <dbReference type="RuleBase" id="RU003943"/>
    </source>
</evidence>
<keyword evidence="6" id="KW-0813">Transport</keyword>
<dbReference type="CDD" id="cd06550">
    <property type="entry name" value="TM_ABC_iron-siderophores_like"/>
    <property type="match status" value="1"/>
</dbReference>
<dbReference type="PANTHER" id="PTHR30477:SF0">
    <property type="entry name" value="METAL TRANSPORT SYSTEM MEMBRANE PROTEIN TM_0125-RELATED"/>
    <property type="match status" value="1"/>
</dbReference>
<keyword evidence="3 6" id="KW-0812">Transmembrane</keyword>
<comment type="caution">
    <text evidence="8">The sequence shown here is derived from an EMBL/GenBank/DDBJ whole genome shotgun (WGS) entry which is preliminary data.</text>
</comment>
<feature type="transmembrane region" description="Helical" evidence="7">
    <location>
        <begin position="12"/>
        <end position="32"/>
    </location>
</feature>
<dbReference type="InterPro" id="IPR001626">
    <property type="entry name" value="ABC_TroCD"/>
</dbReference>
<evidence type="ECO:0000256" key="1">
    <source>
        <dbReference type="ARBA" id="ARBA00004141"/>
    </source>
</evidence>
<dbReference type="Gene3D" id="1.10.3470.10">
    <property type="entry name" value="ABC transporter involved in vitamin B12 uptake, BtuC"/>
    <property type="match status" value="1"/>
</dbReference>
<protein>
    <submittedName>
        <fullName evidence="8">Metal ABC transporter permease</fullName>
    </submittedName>
</protein>
<dbReference type="EMBL" id="JBHUMO010000072">
    <property type="protein sequence ID" value="MFD2730004.1"/>
    <property type="molecule type" value="Genomic_DNA"/>
</dbReference>
<feature type="transmembrane region" description="Helical" evidence="7">
    <location>
        <begin position="179"/>
        <end position="203"/>
    </location>
</feature>
<keyword evidence="9" id="KW-1185">Reference proteome</keyword>
<feature type="transmembrane region" description="Helical" evidence="7">
    <location>
        <begin position="119"/>
        <end position="149"/>
    </location>
</feature>
<dbReference type="Proteomes" id="UP001597427">
    <property type="component" value="Unassembled WGS sequence"/>
</dbReference>
<dbReference type="PANTHER" id="PTHR30477">
    <property type="entry name" value="ABC-TRANSPORTER METAL-BINDING PROTEIN"/>
    <property type="match status" value="1"/>
</dbReference>
<feature type="transmembrane region" description="Helical" evidence="7">
    <location>
        <begin position="88"/>
        <end position="107"/>
    </location>
</feature>
<accession>A0ABW5TMJ1</accession>
<proteinExistence type="inferred from homology"/>
<evidence type="ECO:0000256" key="4">
    <source>
        <dbReference type="ARBA" id="ARBA00022989"/>
    </source>
</evidence>
<feature type="transmembrane region" description="Helical" evidence="7">
    <location>
        <begin position="246"/>
        <end position="266"/>
    </location>
</feature>
<dbReference type="Pfam" id="PF00950">
    <property type="entry name" value="ABC-3"/>
    <property type="match status" value="1"/>
</dbReference>
<dbReference type="RefSeq" id="WP_379982872.1">
    <property type="nucleotide sequence ID" value="NZ_JBHUMO010000072.1"/>
</dbReference>
<keyword evidence="4 7" id="KW-1133">Transmembrane helix</keyword>
<evidence type="ECO:0000313" key="9">
    <source>
        <dbReference type="Proteomes" id="UP001597427"/>
    </source>
</evidence>
<organism evidence="8 9">
    <name type="scientific">Enterococcus camelliae</name>
    <dbReference type="NCBI Taxonomy" id="453959"/>
    <lineage>
        <taxon>Bacteria</taxon>
        <taxon>Bacillati</taxon>
        <taxon>Bacillota</taxon>
        <taxon>Bacilli</taxon>
        <taxon>Lactobacillales</taxon>
        <taxon>Enterococcaceae</taxon>
        <taxon>Enterococcus</taxon>
    </lineage>
</organism>
<evidence type="ECO:0000256" key="3">
    <source>
        <dbReference type="ARBA" id="ARBA00022692"/>
    </source>
</evidence>
<comment type="similarity">
    <text evidence="2 6">Belongs to the ABC-3 integral membrane protein family.</text>
</comment>
<evidence type="ECO:0000256" key="5">
    <source>
        <dbReference type="ARBA" id="ARBA00023136"/>
    </source>
</evidence>